<keyword evidence="1" id="KW-0175">Coiled coil</keyword>
<dbReference type="Gramene" id="KQK06387">
    <property type="protein sequence ID" value="KQK06387"/>
    <property type="gene ID" value="BRADI_2g26120v3"/>
</dbReference>
<gene>
    <name evidence="4" type="primary">LOC100825401</name>
    <name evidence="3" type="ORF">BRADI_2g26120v3</name>
</gene>
<dbReference type="GeneID" id="100825401"/>
<evidence type="ECO:0000313" key="4">
    <source>
        <dbReference type="EnsemblPlants" id="KQK06387"/>
    </source>
</evidence>
<accession>I1HJP2</accession>
<evidence type="ECO:0000259" key="2">
    <source>
        <dbReference type="Pfam" id="PF03101"/>
    </source>
</evidence>
<protein>
    <recommendedName>
        <fullName evidence="2">FAR1 domain-containing protein</fullName>
    </recommendedName>
</protein>
<dbReference type="Pfam" id="PF03101">
    <property type="entry name" value="FAR1"/>
    <property type="match status" value="1"/>
</dbReference>
<evidence type="ECO:0000313" key="5">
    <source>
        <dbReference type="Proteomes" id="UP000008810"/>
    </source>
</evidence>
<feature type="domain" description="FAR1" evidence="2">
    <location>
        <begin position="234"/>
        <end position="321"/>
    </location>
</feature>
<evidence type="ECO:0000313" key="3">
    <source>
        <dbReference type="EMBL" id="KQK06387.1"/>
    </source>
</evidence>
<dbReference type="RefSeq" id="XP_003566270.1">
    <property type="nucleotide sequence ID" value="XM_003566222.4"/>
</dbReference>
<dbReference type="HOGENOM" id="CLU_600442_0_0_1"/>
<name>I1HJP2_BRADI</name>
<dbReference type="EnsemblPlants" id="KQK06387">
    <property type="protein sequence ID" value="KQK06387"/>
    <property type="gene ID" value="BRADI_2g26120v3"/>
</dbReference>
<dbReference type="OMA" id="IERTECK"/>
<dbReference type="PANTHER" id="PTHR47482">
    <property type="entry name" value="OS11G0632001 PROTEIN"/>
    <property type="match status" value="1"/>
</dbReference>
<dbReference type="eggNOG" id="ENOG502QR4C">
    <property type="taxonomic scope" value="Eukaryota"/>
</dbReference>
<dbReference type="InterPro" id="IPR004330">
    <property type="entry name" value="FAR1_DNA_bnd_dom"/>
</dbReference>
<feature type="coiled-coil region" evidence="1">
    <location>
        <begin position="380"/>
        <end position="407"/>
    </location>
</feature>
<reference evidence="3 4" key="1">
    <citation type="journal article" date="2010" name="Nature">
        <title>Genome sequencing and analysis of the model grass Brachypodium distachyon.</title>
        <authorList>
            <consortium name="International Brachypodium Initiative"/>
        </authorList>
    </citation>
    <scope>NUCLEOTIDE SEQUENCE [LARGE SCALE GENOMIC DNA]</scope>
    <source>
        <strain evidence="3">Bd21</strain>
        <strain evidence="4">cv. Bd21</strain>
    </source>
</reference>
<proteinExistence type="predicted"/>
<evidence type="ECO:0000256" key="1">
    <source>
        <dbReference type="SAM" id="Coils"/>
    </source>
</evidence>
<sequence length="456" mass="53623">MDIMGSHLVDGVIGQNSQVMDRVSFRTKQFTKPRTLELFVESFVMRRRIREETQSIQELEMVQSMLDGTDTHVQHGGVDSASQEQDKTIMGRQENEQRQENMGAPDAAVNRRKPDCAPMPFDLNANLFENGNEEEEYLERSHDDVEQNSEVQFPEQSYEHAEMTDEATNHVQFADQARDDQGIEEGLFPDPVTNEEKEMDRMFEADNYPAIHEIIQARAPQDGMVFDSLEEAFRFFTVYERRVGFAVKKDSSYRSRKTGQVQRIEFTCNKHRGHINTDSATRQRRSNKIERTECKVLMRLKKDDCKWVVYSVNLQHNHDLAPSQWLVRFMSCHKKMSPADKHLVEILQESRVPPRKVMSIFRSMRGSFRNIPFDAKYVSNMMYQERLKHKNRDIKELLQKFKDVQKKTKSFYYTLQIDEDNNVRSVFWTDVMGRADYKMFGQFLSFTTYTICPLHH</sequence>
<dbReference type="Proteomes" id="UP000008810">
    <property type="component" value="Chromosome 2"/>
</dbReference>
<dbReference type="STRING" id="15368.I1HJP2"/>
<dbReference type="OrthoDB" id="690262at2759"/>
<keyword evidence="5" id="KW-1185">Reference proteome</keyword>
<dbReference type="KEGG" id="bdi:100825401"/>
<organism evidence="3">
    <name type="scientific">Brachypodium distachyon</name>
    <name type="common">Purple false brome</name>
    <name type="synonym">Trachynia distachya</name>
    <dbReference type="NCBI Taxonomy" id="15368"/>
    <lineage>
        <taxon>Eukaryota</taxon>
        <taxon>Viridiplantae</taxon>
        <taxon>Streptophyta</taxon>
        <taxon>Embryophyta</taxon>
        <taxon>Tracheophyta</taxon>
        <taxon>Spermatophyta</taxon>
        <taxon>Magnoliopsida</taxon>
        <taxon>Liliopsida</taxon>
        <taxon>Poales</taxon>
        <taxon>Poaceae</taxon>
        <taxon>BOP clade</taxon>
        <taxon>Pooideae</taxon>
        <taxon>Stipodae</taxon>
        <taxon>Brachypodieae</taxon>
        <taxon>Brachypodium</taxon>
    </lineage>
</organism>
<reference evidence="4" key="3">
    <citation type="submission" date="2018-08" db="UniProtKB">
        <authorList>
            <consortium name="EnsemblPlants"/>
        </authorList>
    </citation>
    <scope>IDENTIFICATION</scope>
    <source>
        <strain evidence="4">cv. Bd21</strain>
    </source>
</reference>
<dbReference type="PANTHER" id="PTHR47482:SF5">
    <property type="entry name" value="FAR1 DOMAIN-CONTAINING PROTEIN"/>
    <property type="match status" value="1"/>
</dbReference>
<reference evidence="3" key="2">
    <citation type="submission" date="2017-06" db="EMBL/GenBank/DDBJ databases">
        <title>WGS assembly of Brachypodium distachyon.</title>
        <authorList>
            <consortium name="The International Brachypodium Initiative"/>
            <person name="Lucas S."/>
            <person name="Harmon-Smith M."/>
            <person name="Lail K."/>
            <person name="Tice H."/>
            <person name="Grimwood J."/>
            <person name="Bruce D."/>
            <person name="Barry K."/>
            <person name="Shu S."/>
            <person name="Lindquist E."/>
            <person name="Wang M."/>
            <person name="Pitluck S."/>
            <person name="Vogel J.P."/>
            <person name="Garvin D.F."/>
            <person name="Mockler T.C."/>
            <person name="Schmutz J."/>
            <person name="Rokhsar D."/>
            <person name="Bevan M.W."/>
        </authorList>
    </citation>
    <scope>NUCLEOTIDE SEQUENCE</scope>
    <source>
        <strain evidence="3">Bd21</strain>
    </source>
</reference>
<dbReference type="ExpressionAtlas" id="I1HJP2">
    <property type="expression patterns" value="baseline"/>
</dbReference>
<dbReference type="AlphaFoldDB" id="I1HJP2"/>
<dbReference type="EMBL" id="CM000881">
    <property type="protein sequence ID" value="KQK06387.1"/>
    <property type="molecule type" value="Genomic_DNA"/>
</dbReference>